<dbReference type="EMBL" id="JAYFUL010000002">
    <property type="protein sequence ID" value="MEA5256756.1"/>
    <property type="molecule type" value="Genomic_DNA"/>
</dbReference>
<gene>
    <name evidence="2" type="ORF">VB264_03100</name>
</gene>
<dbReference type="Pfam" id="PF01050">
    <property type="entry name" value="MannoseP_isomer"/>
    <property type="match status" value="1"/>
</dbReference>
<protein>
    <submittedName>
        <fullName evidence="2">Phosphoheptose isomerase</fullName>
    </submittedName>
</protein>
<comment type="caution">
    <text evidence="2">The sequence shown here is derived from an EMBL/GenBank/DDBJ whole genome shotgun (WGS) entry which is preliminary data.</text>
</comment>
<dbReference type="InterPro" id="IPR011051">
    <property type="entry name" value="RmlC_Cupin_sf"/>
</dbReference>
<dbReference type="RefSeq" id="WP_323246660.1">
    <property type="nucleotide sequence ID" value="NZ_JAYFUL010000002.1"/>
</dbReference>
<keyword evidence="2" id="KW-0413">Isomerase</keyword>
<dbReference type="Gene3D" id="2.60.120.10">
    <property type="entry name" value="Jelly Rolls"/>
    <property type="match status" value="1"/>
</dbReference>
<evidence type="ECO:0000259" key="1">
    <source>
        <dbReference type="Pfam" id="PF01050"/>
    </source>
</evidence>
<evidence type="ECO:0000313" key="2">
    <source>
        <dbReference type="EMBL" id="MEA5256756.1"/>
    </source>
</evidence>
<dbReference type="InterPro" id="IPR014710">
    <property type="entry name" value="RmlC-like_jellyroll"/>
</dbReference>
<proteinExistence type="predicted"/>
<evidence type="ECO:0000313" key="3">
    <source>
        <dbReference type="Proteomes" id="UP001304671"/>
    </source>
</evidence>
<feature type="domain" description="Mannose-6-phosphate isomerase type II C-terminal" evidence="1">
    <location>
        <begin position="56"/>
        <end position="169"/>
    </location>
</feature>
<dbReference type="GO" id="GO:0016853">
    <property type="term" value="F:isomerase activity"/>
    <property type="evidence" value="ECO:0007669"/>
    <property type="project" value="UniProtKB-KW"/>
</dbReference>
<name>A0ABU5QI93_9BACT</name>
<dbReference type="SUPFAM" id="SSF51182">
    <property type="entry name" value="RmlC-like cupins"/>
    <property type="match status" value="1"/>
</dbReference>
<dbReference type="InterPro" id="IPR001538">
    <property type="entry name" value="Man6P_isomerase-2_C"/>
</dbReference>
<keyword evidence="3" id="KW-1185">Reference proteome</keyword>
<dbReference type="Proteomes" id="UP001304671">
    <property type="component" value="Unassembled WGS sequence"/>
</dbReference>
<accession>A0ABU5QI93</accession>
<reference evidence="2 3" key="1">
    <citation type="submission" date="2023-12" db="EMBL/GenBank/DDBJ databases">
        <title>Novel species of the genus Arcicella isolated from rivers.</title>
        <authorList>
            <person name="Lu H."/>
        </authorList>
    </citation>
    <scope>NUCLEOTIDE SEQUENCE [LARGE SCALE GENOMIC DNA]</scope>
    <source>
        <strain evidence="2 3">LMG 21963</strain>
    </source>
</reference>
<organism evidence="2 3">
    <name type="scientific">Arcicella aquatica</name>
    <dbReference type="NCBI Taxonomy" id="217141"/>
    <lineage>
        <taxon>Bacteria</taxon>
        <taxon>Pseudomonadati</taxon>
        <taxon>Bacteroidota</taxon>
        <taxon>Cytophagia</taxon>
        <taxon>Cytophagales</taxon>
        <taxon>Flectobacillaceae</taxon>
        <taxon>Arcicella</taxon>
    </lineage>
</organism>
<sequence length="173" mass="19563">MNLTLSQDADKASIFEQIAAALAEDNFTVVKQDQTRPWGGFFVIDETQAPAFAAKYFPHLEMSEIQITNKLSPKILVVAPEKRLSWQYHFRRAEIWKVIAGTTVGVKISDTDEESDEVKVLESGSFIQMDTGERHRLIGLGGWGIVAEIWQHTDPENPSDEEDIVRLQDDFGR</sequence>